<protein>
    <submittedName>
        <fullName evidence="1">Uncharacterized protein</fullName>
    </submittedName>
</protein>
<reference evidence="1" key="1">
    <citation type="journal article" date="2014" name="Genome Biol. Evol.">
        <title>Gene Loss Rather Than Gene Gain Is Associated with a Host Jump from Monocots to Dicots in the Smut Fungus Melanopsichium pennsylvanicum.</title>
        <authorList>
            <person name="Sharma R."/>
            <person name="Mishra B."/>
            <person name="Runge F."/>
            <person name="Thines M."/>
        </authorList>
    </citation>
    <scope>NUCLEOTIDE SEQUENCE</scope>
    <source>
        <strain evidence="1">4</strain>
    </source>
</reference>
<evidence type="ECO:0000313" key="1">
    <source>
        <dbReference type="EMBL" id="CDI51060.1"/>
    </source>
</evidence>
<name>A0A077QPT7_9BASI</name>
<proteinExistence type="predicted"/>
<sequence length="182" mass="19947">MTVCEKNDDPSVIGRSVVRRTNLCLSELDQGPRLHANQIFGQIKGAQQTRLVADASIIFMVPKKLKKIRVGDCDGKAKQVSLPEPNAGEAQTRENKCSVKFRAYQSFSVAPTWTTAKVNLLAWGASSSVDYYADLIINWNKAAGGKLITHAFDCISSEHTISTIVKLFSTAPNTSEFGENRV</sequence>
<organism evidence="1">
    <name type="scientific">Melanopsichium pennsylvanicum 4</name>
    <dbReference type="NCBI Taxonomy" id="1398559"/>
    <lineage>
        <taxon>Eukaryota</taxon>
        <taxon>Fungi</taxon>
        <taxon>Dikarya</taxon>
        <taxon>Basidiomycota</taxon>
        <taxon>Ustilaginomycotina</taxon>
        <taxon>Ustilaginomycetes</taxon>
        <taxon>Ustilaginales</taxon>
        <taxon>Ustilaginaceae</taxon>
        <taxon>Melanopsichium</taxon>
    </lineage>
</organism>
<dbReference type="EMBL" id="HG529494">
    <property type="protein sequence ID" value="CDI51060.1"/>
    <property type="molecule type" value="Genomic_DNA"/>
</dbReference>
<dbReference type="AlphaFoldDB" id="A0A077QPT7"/>
<accession>A0A077QPT7</accession>